<dbReference type="SUPFAM" id="SSF50022">
    <property type="entry name" value="ISP domain"/>
    <property type="match status" value="1"/>
</dbReference>
<name>A0A5C5XFD8_9PLAN</name>
<evidence type="ECO:0000313" key="8">
    <source>
        <dbReference type="Proteomes" id="UP000316095"/>
    </source>
</evidence>
<dbReference type="SUPFAM" id="SSF117916">
    <property type="entry name" value="Fe-S cluster assembly (FSCA) domain-like"/>
    <property type="match status" value="1"/>
</dbReference>
<protein>
    <submittedName>
        <fullName evidence="7">Ferredoxin CarAc</fullName>
    </submittedName>
</protein>
<dbReference type="EMBL" id="SJPG01000001">
    <property type="protein sequence ID" value="TWT61141.1"/>
    <property type="molecule type" value="Genomic_DNA"/>
</dbReference>
<keyword evidence="3" id="KW-0408">Iron</keyword>
<proteinExistence type="predicted"/>
<reference evidence="7 8" key="1">
    <citation type="submission" date="2019-02" db="EMBL/GenBank/DDBJ databases">
        <title>Deep-cultivation of Planctomycetes and their phenomic and genomic characterization uncovers novel biology.</title>
        <authorList>
            <person name="Wiegand S."/>
            <person name="Jogler M."/>
            <person name="Boedeker C."/>
            <person name="Pinto D."/>
            <person name="Vollmers J."/>
            <person name="Rivas-Marin E."/>
            <person name="Kohn T."/>
            <person name="Peeters S.H."/>
            <person name="Heuer A."/>
            <person name="Rast P."/>
            <person name="Oberbeckmann S."/>
            <person name="Bunk B."/>
            <person name="Jeske O."/>
            <person name="Meyerdierks A."/>
            <person name="Storesund J.E."/>
            <person name="Kallscheuer N."/>
            <person name="Luecker S."/>
            <person name="Lage O.M."/>
            <person name="Pohl T."/>
            <person name="Merkel B.J."/>
            <person name="Hornburger P."/>
            <person name="Mueller R.-W."/>
            <person name="Bruemmer F."/>
            <person name="Labrenz M."/>
            <person name="Spormann A.M."/>
            <person name="Op Den Camp H."/>
            <person name="Overmann J."/>
            <person name="Amann R."/>
            <person name="Jetten M.S.M."/>
            <person name="Mascher T."/>
            <person name="Medema M.H."/>
            <person name="Devos D.P."/>
            <person name="Kaster A.-K."/>
            <person name="Ovreas L."/>
            <person name="Rohde M."/>
            <person name="Galperin M.Y."/>
            <person name="Jogler C."/>
        </authorList>
    </citation>
    <scope>NUCLEOTIDE SEQUENCE [LARGE SCALE GENOMIC DNA]</scope>
    <source>
        <strain evidence="7 8">Pan54</strain>
    </source>
</reference>
<evidence type="ECO:0000256" key="1">
    <source>
        <dbReference type="ARBA" id="ARBA00022714"/>
    </source>
</evidence>
<evidence type="ECO:0000256" key="4">
    <source>
        <dbReference type="ARBA" id="ARBA00023014"/>
    </source>
</evidence>
<evidence type="ECO:0000256" key="2">
    <source>
        <dbReference type="ARBA" id="ARBA00022723"/>
    </source>
</evidence>
<dbReference type="InterPro" id="IPR052339">
    <property type="entry name" value="Fe-S_Maturation_MIP18"/>
</dbReference>
<dbReference type="AlphaFoldDB" id="A0A5C5XFD8"/>
<dbReference type="Proteomes" id="UP000316095">
    <property type="component" value="Unassembled WGS sequence"/>
</dbReference>
<organism evidence="7 8">
    <name type="scientific">Rubinisphaera italica</name>
    <dbReference type="NCBI Taxonomy" id="2527969"/>
    <lineage>
        <taxon>Bacteria</taxon>
        <taxon>Pseudomonadati</taxon>
        <taxon>Planctomycetota</taxon>
        <taxon>Planctomycetia</taxon>
        <taxon>Planctomycetales</taxon>
        <taxon>Planctomycetaceae</taxon>
        <taxon>Rubinisphaera</taxon>
    </lineage>
</organism>
<dbReference type="Gene3D" id="3.30.300.130">
    <property type="entry name" value="Fe-S cluster assembly (FSCA)"/>
    <property type="match status" value="1"/>
</dbReference>
<keyword evidence="2" id="KW-0479">Metal-binding</keyword>
<dbReference type="PROSITE" id="PS51296">
    <property type="entry name" value="RIESKE"/>
    <property type="match status" value="1"/>
</dbReference>
<keyword evidence="1" id="KW-0001">2Fe-2S</keyword>
<dbReference type="CDD" id="cd03528">
    <property type="entry name" value="Rieske_RO_ferredoxin"/>
    <property type="match status" value="1"/>
</dbReference>
<feature type="compositionally biased region" description="Low complexity" evidence="5">
    <location>
        <begin position="113"/>
        <end position="141"/>
    </location>
</feature>
<dbReference type="Pfam" id="PF00355">
    <property type="entry name" value="Rieske"/>
    <property type="match status" value="1"/>
</dbReference>
<gene>
    <name evidence="7" type="primary">carAc</name>
    <name evidence="7" type="ORF">Pan54_18760</name>
</gene>
<dbReference type="OrthoDB" id="9805360at2"/>
<evidence type="ECO:0000259" key="6">
    <source>
        <dbReference type="PROSITE" id="PS51296"/>
    </source>
</evidence>
<dbReference type="InterPro" id="IPR017941">
    <property type="entry name" value="Rieske_2Fe-2S"/>
</dbReference>
<dbReference type="InterPro" id="IPR034904">
    <property type="entry name" value="FSCA_dom_sf"/>
</dbReference>
<accession>A0A5C5XFD8</accession>
<dbReference type="PANTHER" id="PTHR42831">
    <property type="entry name" value="FE-S PROTEIN MATURATION AUXILIARY FACTOR YITW"/>
    <property type="match status" value="1"/>
</dbReference>
<evidence type="ECO:0000256" key="5">
    <source>
        <dbReference type="SAM" id="MobiDB-lite"/>
    </source>
</evidence>
<evidence type="ECO:0000256" key="3">
    <source>
        <dbReference type="ARBA" id="ARBA00023004"/>
    </source>
</evidence>
<dbReference type="PANTHER" id="PTHR42831:SF1">
    <property type="entry name" value="FE-S PROTEIN MATURATION AUXILIARY FACTOR YITW"/>
    <property type="match status" value="1"/>
</dbReference>
<feature type="region of interest" description="Disordered" evidence="5">
    <location>
        <begin position="103"/>
        <end position="153"/>
    </location>
</feature>
<keyword evidence="4" id="KW-0411">Iron-sulfur</keyword>
<comment type="caution">
    <text evidence="7">The sequence shown here is derived from an EMBL/GenBank/DDBJ whole genome shotgun (WGS) entry which is preliminary data.</text>
</comment>
<dbReference type="GO" id="GO:0051537">
    <property type="term" value="F:2 iron, 2 sulfur cluster binding"/>
    <property type="evidence" value="ECO:0007669"/>
    <property type="project" value="UniProtKB-KW"/>
</dbReference>
<dbReference type="InterPro" id="IPR002744">
    <property type="entry name" value="MIP18-like"/>
</dbReference>
<dbReference type="RefSeq" id="WP_146503170.1">
    <property type="nucleotide sequence ID" value="NZ_SJPG01000001.1"/>
</dbReference>
<sequence length="251" mass="26918">MNEAAWERVASLSELEGQERLSVIIDDLPAVLIRYDDKYYAIEDVCTHDGQPLTDGPVENGTIECPRHGARFDLKSGAALCMPATQPIQTFDLEFRDDEIYARPSQSDNSQQASFATTSTPTAAASEPTAAETSEANTEVAPAASSSETSSDAPMVGAMLDSLKQVIDPELFVNIVDLGLVYDITEENNDVVVTMTLTSPSCPAGPQIVAQARDAITAMPGVNNAEIKLTMSPPWGPEMMTDDAKDQLGIF</sequence>
<dbReference type="Gene3D" id="2.102.10.10">
    <property type="entry name" value="Rieske [2Fe-2S] iron-sulphur domain"/>
    <property type="match status" value="1"/>
</dbReference>
<evidence type="ECO:0000313" key="7">
    <source>
        <dbReference type="EMBL" id="TWT61141.1"/>
    </source>
</evidence>
<feature type="domain" description="Rieske" evidence="6">
    <location>
        <begin position="6"/>
        <end position="102"/>
    </location>
</feature>
<dbReference type="InterPro" id="IPR036922">
    <property type="entry name" value="Rieske_2Fe-2S_sf"/>
</dbReference>
<keyword evidence="8" id="KW-1185">Reference proteome</keyword>
<dbReference type="Pfam" id="PF01883">
    <property type="entry name" value="FeS_assembly_P"/>
    <property type="match status" value="1"/>
</dbReference>
<dbReference type="GO" id="GO:0046872">
    <property type="term" value="F:metal ion binding"/>
    <property type="evidence" value="ECO:0007669"/>
    <property type="project" value="UniProtKB-KW"/>
</dbReference>